<comment type="similarity">
    <text evidence="1">Belongs to the short-chain dehydrogenases/reductases (SDR) family.</text>
</comment>
<dbReference type="PANTHER" id="PTHR24320">
    <property type="entry name" value="RETINOL DEHYDROGENASE"/>
    <property type="match status" value="1"/>
</dbReference>
<comment type="caution">
    <text evidence="4">The sequence shown here is derived from an EMBL/GenBank/DDBJ whole genome shotgun (WGS) entry which is preliminary data.</text>
</comment>
<evidence type="ECO:0000256" key="1">
    <source>
        <dbReference type="ARBA" id="ARBA00006484"/>
    </source>
</evidence>
<reference evidence="4 5" key="1">
    <citation type="submission" date="2017-12" db="EMBL/GenBank/DDBJ databases">
        <title>Genome sequence of the mycotoxigenic crop pathogen Fusarium proliferatum, strain ITEM 2341 from Date Palm.</title>
        <authorList>
            <person name="Almiman B.F."/>
            <person name="Shittu T.A."/>
            <person name="Muthumeenakshi S."/>
            <person name="Baroncelli R."/>
            <person name="Sreenivasaprasada S."/>
        </authorList>
    </citation>
    <scope>NUCLEOTIDE SEQUENCE [LARGE SCALE GENOMIC DNA]</scope>
    <source>
        <strain evidence="4 5">ITEM 2341</strain>
    </source>
</reference>
<evidence type="ECO:0000256" key="2">
    <source>
        <dbReference type="ARBA" id="ARBA00022857"/>
    </source>
</evidence>
<name>A0A365NNX4_GIBIN</name>
<dbReference type="GO" id="GO:0016491">
    <property type="term" value="F:oxidoreductase activity"/>
    <property type="evidence" value="ECO:0007669"/>
    <property type="project" value="UniProtKB-KW"/>
</dbReference>
<dbReference type="Gene3D" id="3.40.50.720">
    <property type="entry name" value="NAD(P)-binding Rossmann-like Domain"/>
    <property type="match status" value="1"/>
</dbReference>
<evidence type="ECO:0008006" key="6">
    <source>
        <dbReference type="Google" id="ProtNLM"/>
    </source>
</evidence>
<dbReference type="SUPFAM" id="SSF51735">
    <property type="entry name" value="NAD(P)-binding Rossmann-fold domains"/>
    <property type="match status" value="1"/>
</dbReference>
<dbReference type="EMBL" id="PKMI01000001">
    <property type="protein sequence ID" value="RBA22534.1"/>
    <property type="molecule type" value="Genomic_DNA"/>
</dbReference>
<sequence>MTFTPQSLPDLSGQVYIVTGGNAGIGFNTVLELAAHKAKVYMGARSEAKANAAIVEIKGQHPQADISVLVMDMMNLKTVKAAADEFARQVKESRLHGLVNNAGIMATPYEESVDNYEAQFQTNYLSHWLLTYSLLPILTESARLTRPGTVRVVNVSSDGHLLFSPSAGIDFDDINQTKGTAFSRYGMSKLANILHAKELHRRYGPSPDNDRQEEIWTASLHPGTIDTALGRNATGSWAWQVLVPVMRLLRLYSPLETAAYTSLFAIAGPDFHQDMSGEYLKPVGIIGKTSSTAQDPKLAEELWHWTEIEMRIKGFIN</sequence>
<keyword evidence="3" id="KW-0560">Oxidoreductase</keyword>
<evidence type="ECO:0000313" key="5">
    <source>
        <dbReference type="Proteomes" id="UP000251714"/>
    </source>
</evidence>
<dbReference type="InterPro" id="IPR036291">
    <property type="entry name" value="NAD(P)-bd_dom_sf"/>
</dbReference>
<evidence type="ECO:0000313" key="4">
    <source>
        <dbReference type="EMBL" id="RBA22534.1"/>
    </source>
</evidence>
<evidence type="ECO:0000256" key="3">
    <source>
        <dbReference type="ARBA" id="ARBA00023002"/>
    </source>
</evidence>
<dbReference type="Pfam" id="PF00106">
    <property type="entry name" value="adh_short"/>
    <property type="match status" value="1"/>
</dbReference>
<keyword evidence="2" id="KW-0521">NADP</keyword>
<protein>
    <recommendedName>
        <fullName evidence="6">Oxidoreductase</fullName>
    </recommendedName>
</protein>
<dbReference type="Proteomes" id="UP000251714">
    <property type="component" value="Unassembled WGS sequence"/>
</dbReference>
<dbReference type="InterPro" id="IPR002347">
    <property type="entry name" value="SDR_fam"/>
</dbReference>
<accession>A0A365NNX4</accession>
<organism evidence="4 5">
    <name type="scientific">Gibberella intermedia</name>
    <name type="common">Bulb rot disease fungus</name>
    <name type="synonym">Fusarium proliferatum</name>
    <dbReference type="NCBI Taxonomy" id="948311"/>
    <lineage>
        <taxon>Eukaryota</taxon>
        <taxon>Fungi</taxon>
        <taxon>Dikarya</taxon>
        <taxon>Ascomycota</taxon>
        <taxon>Pezizomycotina</taxon>
        <taxon>Sordariomycetes</taxon>
        <taxon>Hypocreomycetidae</taxon>
        <taxon>Hypocreales</taxon>
        <taxon>Nectriaceae</taxon>
        <taxon>Fusarium</taxon>
        <taxon>Fusarium fujikuroi species complex</taxon>
    </lineage>
</organism>
<gene>
    <name evidence="4" type="ORF">FPRO05_00881</name>
</gene>
<proteinExistence type="inferred from homology"/>
<dbReference type="PRINTS" id="PR00081">
    <property type="entry name" value="GDHRDH"/>
</dbReference>
<dbReference type="PANTHER" id="PTHR24320:SF282">
    <property type="entry name" value="WW DOMAIN-CONTAINING OXIDOREDUCTASE"/>
    <property type="match status" value="1"/>
</dbReference>
<dbReference type="AlphaFoldDB" id="A0A365NNX4"/>